<dbReference type="GO" id="GO:0006397">
    <property type="term" value="P:mRNA processing"/>
    <property type="evidence" value="ECO:0007669"/>
    <property type="project" value="InterPro"/>
</dbReference>
<evidence type="ECO:0000259" key="24">
    <source>
        <dbReference type="PROSITE" id="PS50011"/>
    </source>
</evidence>
<protein>
    <recommendedName>
        <fullName evidence="20">(1-&gt;3)-beta-glucan endohydrolase</fullName>
        <ecNumber evidence="5">2.7.11.1</ecNumber>
        <ecNumber evidence="6">3.2.1.39</ecNumber>
    </recommendedName>
    <alternativeName>
        <fullName evidence="21">Beta-1,3-endoglucanase</fullName>
    </alternativeName>
</protein>
<dbReference type="InterPro" id="IPR018391">
    <property type="entry name" value="PQQ_b-propeller_rpt"/>
</dbReference>
<dbReference type="EC" id="2.7.11.1" evidence="5"/>
<keyword evidence="7" id="KW-0964">Secreted</keyword>
<keyword evidence="9" id="KW-0808">Transferase</keyword>
<dbReference type="InterPro" id="IPR045133">
    <property type="entry name" value="IRE1/2-like"/>
</dbReference>
<dbReference type="PROSITE" id="PS00108">
    <property type="entry name" value="PROTEIN_KINASE_ST"/>
    <property type="match status" value="1"/>
</dbReference>
<evidence type="ECO:0000256" key="2">
    <source>
        <dbReference type="ARBA" id="ARBA00004479"/>
    </source>
</evidence>
<dbReference type="InterPro" id="IPR011047">
    <property type="entry name" value="Quinoprotein_ADH-like_sf"/>
</dbReference>
<dbReference type="FunFam" id="3.30.200.20:FF:000077">
    <property type="entry name" value="Putative Serine/threonine-protein kinase/endoribonuclease IRE1"/>
    <property type="match status" value="1"/>
</dbReference>
<dbReference type="InterPro" id="IPR017853">
    <property type="entry name" value="GH"/>
</dbReference>
<evidence type="ECO:0000256" key="19">
    <source>
        <dbReference type="ARBA" id="ARBA00023295"/>
    </source>
</evidence>
<dbReference type="GO" id="GO:0004674">
    <property type="term" value="F:protein serine/threonine kinase activity"/>
    <property type="evidence" value="ECO:0007669"/>
    <property type="project" value="UniProtKB-KW"/>
</dbReference>
<evidence type="ECO:0000256" key="7">
    <source>
        <dbReference type="ARBA" id="ARBA00022525"/>
    </source>
</evidence>
<name>A0A9Q0F7A1_9ROSI</name>
<comment type="caution">
    <text evidence="26">The sequence shown here is derived from an EMBL/GenBank/DDBJ whole genome shotgun (WGS) entry which is preliminary data.</text>
</comment>
<evidence type="ECO:0000256" key="18">
    <source>
        <dbReference type="ARBA" id="ARBA00023157"/>
    </source>
</evidence>
<gene>
    <name evidence="26" type="ORF">Tsubulata_035021</name>
</gene>
<dbReference type="Pfam" id="PF00332">
    <property type="entry name" value="Glyco_hydro_17"/>
    <property type="match status" value="1"/>
</dbReference>
<evidence type="ECO:0000256" key="11">
    <source>
        <dbReference type="ARBA" id="ARBA00022729"/>
    </source>
</evidence>
<dbReference type="Pfam" id="PF07983">
    <property type="entry name" value="X8"/>
    <property type="match status" value="1"/>
</dbReference>
<evidence type="ECO:0000256" key="4">
    <source>
        <dbReference type="ARBA" id="ARBA00008773"/>
    </source>
</evidence>
<evidence type="ECO:0000313" key="27">
    <source>
        <dbReference type="Proteomes" id="UP001141552"/>
    </source>
</evidence>
<evidence type="ECO:0000256" key="16">
    <source>
        <dbReference type="ARBA" id="ARBA00022989"/>
    </source>
</evidence>
<feature type="compositionally biased region" description="Polar residues" evidence="23">
    <location>
        <begin position="379"/>
        <end position="390"/>
    </location>
</feature>
<dbReference type="FunFam" id="1.20.58.1040:FF:000003">
    <property type="entry name" value="glucan endo-1,3-beta-glucosidase 7"/>
    <property type="match status" value="1"/>
</dbReference>
<dbReference type="SMART" id="SM00220">
    <property type="entry name" value="S_TKc"/>
    <property type="match status" value="1"/>
</dbReference>
<keyword evidence="19" id="KW-0326">Glycosidase</keyword>
<keyword evidence="11" id="KW-0732">Signal</keyword>
<keyword evidence="13" id="KW-0418">Kinase</keyword>
<keyword evidence="15" id="KW-0067">ATP-binding</keyword>
<evidence type="ECO:0000256" key="8">
    <source>
        <dbReference type="ARBA" id="ARBA00022527"/>
    </source>
</evidence>
<dbReference type="SMART" id="SM00564">
    <property type="entry name" value="PQQ"/>
    <property type="match status" value="2"/>
</dbReference>
<evidence type="ECO:0000256" key="20">
    <source>
        <dbReference type="ARBA" id="ARBA00033335"/>
    </source>
</evidence>
<evidence type="ECO:0000313" key="26">
    <source>
        <dbReference type="EMBL" id="KAJ4825500.1"/>
    </source>
</evidence>
<keyword evidence="16" id="KW-1133">Transmembrane helix</keyword>
<evidence type="ECO:0000256" key="6">
    <source>
        <dbReference type="ARBA" id="ARBA00012780"/>
    </source>
</evidence>
<accession>A0A9Q0F7A1</accession>
<feature type="compositionally biased region" description="Basic residues" evidence="23">
    <location>
        <begin position="369"/>
        <end position="378"/>
    </location>
</feature>
<dbReference type="Gene3D" id="2.130.10.10">
    <property type="entry name" value="YVTN repeat-like/Quinoprotein amine dehydrogenase"/>
    <property type="match status" value="1"/>
</dbReference>
<dbReference type="Proteomes" id="UP001141552">
    <property type="component" value="Unassembled WGS sequence"/>
</dbReference>
<reference evidence="26" key="1">
    <citation type="submission" date="2022-02" db="EMBL/GenBank/DDBJ databases">
        <authorList>
            <person name="Henning P.M."/>
            <person name="McCubbin A.G."/>
            <person name="Shore J.S."/>
        </authorList>
    </citation>
    <scope>NUCLEOTIDE SEQUENCE</scope>
    <source>
        <strain evidence="26">F60SS</strain>
        <tissue evidence="26">Leaves</tissue>
    </source>
</reference>
<dbReference type="FunFam" id="3.20.20.80:FF:000005">
    <property type="entry name" value="Glucan endo-1,3-beta-glucosidase 14"/>
    <property type="match status" value="1"/>
</dbReference>
<dbReference type="InterPro" id="IPR015943">
    <property type="entry name" value="WD40/YVTN_repeat-like_dom_sf"/>
</dbReference>
<dbReference type="Pfam" id="PF00069">
    <property type="entry name" value="Pkinase"/>
    <property type="match status" value="1"/>
</dbReference>
<proteinExistence type="inferred from homology"/>
<evidence type="ECO:0000256" key="1">
    <source>
        <dbReference type="ARBA" id="ARBA00000382"/>
    </source>
</evidence>
<dbReference type="PANTHER" id="PTHR13954:SF27">
    <property type="entry name" value="SERINE_THREONINE-PROTEIN KINASE_ENDORIBONUCLEASE IRE1B"/>
    <property type="match status" value="1"/>
</dbReference>
<dbReference type="EC" id="3.2.1.39" evidence="6"/>
<feature type="domain" description="Protein kinase" evidence="24">
    <location>
        <begin position="436"/>
        <end position="714"/>
    </location>
</feature>
<evidence type="ECO:0000256" key="14">
    <source>
        <dbReference type="ARBA" id="ARBA00022801"/>
    </source>
</evidence>
<dbReference type="PROSITE" id="PS51392">
    <property type="entry name" value="KEN"/>
    <property type="match status" value="1"/>
</dbReference>
<keyword evidence="14" id="KW-0378">Hydrolase</keyword>
<evidence type="ECO:0000256" key="12">
    <source>
        <dbReference type="ARBA" id="ARBA00022741"/>
    </source>
</evidence>
<dbReference type="InterPro" id="IPR038357">
    <property type="entry name" value="KEN_sf"/>
</dbReference>
<evidence type="ECO:0000256" key="5">
    <source>
        <dbReference type="ARBA" id="ARBA00012513"/>
    </source>
</evidence>
<dbReference type="InterPro" id="IPR000719">
    <property type="entry name" value="Prot_kinase_dom"/>
</dbReference>
<sequence length="1288" mass="143119">MSVKHDVALVAGLDGTVYLVDTKLRKIRWSFSSGQPIYSSYQANLESEEDVHDSNHNNASELISDLYYIDCGSDDWELYVHSKRFGKLRKLSLKVDEYIKQAPYISEMGEVTLGLKKTTAFIVDAKTGRVVRSYKVDSPSSTMEFRGGAGENAVMLVKDAEELMEPGAGDLRLFKNLVYITRTDYVLQHYSPNSSEVLWNVAFAEIEGEFRCQGMQNDFGDPANEIDDWQFPCQMRTTAIRIRDHSLLESDTLAIAHLGGGAHFLPVPENIAALGPVHRYPPALPASEDWSMLALPSSESRSLAIIDSLGRNTDTTDASSLSSDFMPKFHIWPLFACILAIAMGFFLAFRKLGKLDKPVENSKVQPVMPKKKKSRRSGNTRSSPNTGKKMLQVSTENKVGDANELLHGGGNERILSPAVTSFADVHLDGRRIGKLLVSNREIAKGSNGTVVLEGNYDGRLVAVKRLVKTHHDVALKEIQNLIASDQHPNIVRWYGVEHDEHFVYLALERCTCSLNDLIYVCSKSFQSEILSTDLNTNCLPEYAVRLHSILEHDTNVELWKANGHPSAQLLKLMRDVVSGLAHLHELGIIHRDLKPQNVLIIKGKTFYAKLSDMGISKRLVGDISGWQSPEQLMNRRQSRAVDLFSLGCVLFFCITGGKHPFGDSFERDVNIVNDRKDLFLVENIPEAVDLLMGLLDPIPDKRPKAQEVLHHPLFWSSEKRLLFLQEVSDRVELEDREKGSELLKALESTAAVALNGKWDEKMEAVFIKNIGQYRRYKYDSVRDLLRVIRNKSHHYRELPEEIKELLGSPPEGLESYFSCRFPKLLMEVYKVSSVGINYGTLGNNLPSPKRVAQLLQSTLIDKVKIYDTNPEILEAFSNTGIDLIVAVENYHVANISSDPSSADEWFATRVMPFLPATSIVAIAVGNEYLTTDPDHLKPNALFQAMQNLHAVLVARGLDRKIKITTPHSMAVLASSFPPSASTFATTLMPVLTSVVGFLADTGAPFMINAYPYFAYRDNPGEVDLEYALLGNASKGVHDPKGYVYTNMLDAQIDAVRSAIGALGFENRTVKITVSESGWPSKGEPGDTAATPDNAKTYNTRLIERAQSGRGTPMRAKDDVEIFVFALFNENKKEGGVSERNFGIFNGDGSKVYEVDLSCKFCSSSSSSGDEGSTSFGFGEQKMGTRGPSVWCVAKPHADEKVLQAVLDFCCGPGGVDCREIYESGDCFAPDKLHAHASYAMNAYYQMHGRNYWNCDFKATGLVTFSDPNTLNSKSDVKVSVAPREEQRL</sequence>
<dbReference type="GO" id="GO:0005975">
    <property type="term" value="P:carbohydrate metabolic process"/>
    <property type="evidence" value="ECO:0007669"/>
    <property type="project" value="InterPro"/>
</dbReference>
<evidence type="ECO:0000256" key="3">
    <source>
        <dbReference type="ARBA" id="ARBA00004613"/>
    </source>
</evidence>
<dbReference type="Gene3D" id="3.30.200.20">
    <property type="entry name" value="Phosphorylase Kinase, domain 1"/>
    <property type="match status" value="1"/>
</dbReference>
<dbReference type="GO" id="GO:0005524">
    <property type="term" value="F:ATP binding"/>
    <property type="evidence" value="ECO:0007669"/>
    <property type="project" value="UniProtKB-KW"/>
</dbReference>
<dbReference type="SUPFAM" id="SSF56112">
    <property type="entry name" value="Protein kinase-like (PK-like)"/>
    <property type="match status" value="1"/>
</dbReference>
<dbReference type="InterPro" id="IPR011009">
    <property type="entry name" value="Kinase-like_dom_sf"/>
</dbReference>
<keyword evidence="18" id="KW-1015">Disulfide bond</keyword>
<keyword evidence="10" id="KW-0812">Transmembrane</keyword>
<dbReference type="Gene3D" id="1.20.58.1040">
    <property type="match status" value="1"/>
</dbReference>
<dbReference type="Gene3D" id="1.10.510.10">
    <property type="entry name" value="Transferase(Phosphotransferase) domain 1"/>
    <property type="match status" value="1"/>
</dbReference>
<dbReference type="FunFam" id="1.10.510.10:FF:000463">
    <property type="entry name" value="Serine/threonine-protein kinase/endoribonuclease IRE1a"/>
    <property type="match status" value="1"/>
</dbReference>
<dbReference type="Gene3D" id="1.20.1440.180">
    <property type="entry name" value="KEN domain"/>
    <property type="match status" value="1"/>
</dbReference>
<dbReference type="EMBL" id="JAKUCV010006884">
    <property type="protein sequence ID" value="KAJ4825500.1"/>
    <property type="molecule type" value="Genomic_DNA"/>
</dbReference>
<evidence type="ECO:0000256" key="17">
    <source>
        <dbReference type="ARBA" id="ARBA00023136"/>
    </source>
</evidence>
<evidence type="ECO:0000259" key="25">
    <source>
        <dbReference type="PROSITE" id="PS51392"/>
    </source>
</evidence>
<evidence type="ECO:0000256" key="15">
    <source>
        <dbReference type="ARBA" id="ARBA00022840"/>
    </source>
</evidence>
<dbReference type="GO" id="GO:0042973">
    <property type="term" value="F:glucan endo-1,3-beta-D-glucosidase activity"/>
    <property type="evidence" value="ECO:0007669"/>
    <property type="project" value="UniProtKB-EC"/>
</dbReference>
<comment type="catalytic activity">
    <reaction evidence="1">
        <text>Hydrolysis of (1-&gt;3)-beta-D-glucosidic linkages in (1-&gt;3)-beta-D-glucans.</text>
        <dbReference type="EC" id="3.2.1.39"/>
    </reaction>
</comment>
<dbReference type="Pfam" id="PF06479">
    <property type="entry name" value="Ribonuc_2-5A"/>
    <property type="match status" value="1"/>
</dbReference>
<dbReference type="SMART" id="SM00768">
    <property type="entry name" value="X8"/>
    <property type="match status" value="1"/>
</dbReference>
<evidence type="ECO:0000256" key="13">
    <source>
        <dbReference type="ARBA" id="ARBA00022777"/>
    </source>
</evidence>
<keyword evidence="17" id="KW-0472">Membrane</keyword>
<feature type="region of interest" description="Disordered" evidence="23">
    <location>
        <begin position="361"/>
        <end position="390"/>
    </location>
</feature>
<comment type="similarity">
    <text evidence="4 22">Belongs to the glycosyl hydrolase 17 family.</text>
</comment>
<evidence type="ECO:0000256" key="10">
    <source>
        <dbReference type="ARBA" id="ARBA00022692"/>
    </source>
</evidence>
<reference evidence="26" key="2">
    <citation type="journal article" date="2023" name="Plants (Basel)">
        <title>Annotation of the Turnera subulata (Passifloraceae) Draft Genome Reveals the S-Locus Evolved after the Divergence of Turneroideae from Passifloroideae in a Stepwise Manner.</title>
        <authorList>
            <person name="Henning P.M."/>
            <person name="Roalson E.H."/>
            <person name="Mir W."/>
            <person name="McCubbin A.G."/>
            <person name="Shore J.S."/>
        </authorList>
    </citation>
    <scope>NUCLEOTIDE SEQUENCE</scope>
    <source>
        <strain evidence="26">F60SS</strain>
    </source>
</reference>
<evidence type="ECO:0000256" key="21">
    <source>
        <dbReference type="ARBA" id="ARBA00033417"/>
    </source>
</evidence>
<evidence type="ECO:0000256" key="22">
    <source>
        <dbReference type="RuleBase" id="RU004335"/>
    </source>
</evidence>
<comment type="subcellular location">
    <subcellularLocation>
        <location evidence="2">Membrane</location>
        <topology evidence="2">Single-pass type I membrane protein</topology>
    </subcellularLocation>
    <subcellularLocation>
        <location evidence="3">Secreted</location>
    </subcellularLocation>
</comment>
<dbReference type="SUPFAM" id="SSF50998">
    <property type="entry name" value="Quinoprotein alcohol dehydrogenase-like"/>
    <property type="match status" value="1"/>
</dbReference>
<dbReference type="GO" id="GO:0005576">
    <property type="term" value="C:extracellular region"/>
    <property type="evidence" value="ECO:0007669"/>
    <property type="project" value="UniProtKB-SubCell"/>
</dbReference>
<dbReference type="GO" id="GO:1990604">
    <property type="term" value="C:IRE1-TRAF2-ASK1 complex"/>
    <property type="evidence" value="ECO:0007669"/>
    <property type="project" value="TreeGrafter"/>
</dbReference>
<dbReference type="PROSITE" id="PS50011">
    <property type="entry name" value="PROTEIN_KINASE_DOM"/>
    <property type="match status" value="1"/>
</dbReference>
<organism evidence="26 27">
    <name type="scientific">Turnera subulata</name>
    <dbReference type="NCBI Taxonomy" id="218843"/>
    <lineage>
        <taxon>Eukaryota</taxon>
        <taxon>Viridiplantae</taxon>
        <taxon>Streptophyta</taxon>
        <taxon>Embryophyta</taxon>
        <taxon>Tracheophyta</taxon>
        <taxon>Spermatophyta</taxon>
        <taxon>Magnoliopsida</taxon>
        <taxon>eudicotyledons</taxon>
        <taxon>Gunneridae</taxon>
        <taxon>Pentapetalae</taxon>
        <taxon>rosids</taxon>
        <taxon>fabids</taxon>
        <taxon>Malpighiales</taxon>
        <taxon>Passifloraceae</taxon>
        <taxon>Turnera</taxon>
    </lineage>
</organism>
<dbReference type="GO" id="GO:0004521">
    <property type="term" value="F:RNA endonuclease activity"/>
    <property type="evidence" value="ECO:0007669"/>
    <property type="project" value="InterPro"/>
</dbReference>
<keyword evidence="27" id="KW-1185">Reference proteome</keyword>
<dbReference type="InterPro" id="IPR008271">
    <property type="entry name" value="Ser/Thr_kinase_AS"/>
</dbReference>
<dbReference type="FunFam" id="2.130.10.10:FF:001716">
    <property type="entry name" value="Inositol requiring 1-1"/>
    <property type="match status" value="1"/>
</dbReference>
<dbReference type="SUPFAM" id="SSF51445">
    <property type="entry name" value="(Trans)glycosidases"/>
    <property type="match status" value="1"/>
</dbReference>
<dbReference type="Gene3D" id="3.20.20.80">
    <property type="entry name" value="Glycosidases"/>
    <property type="match status" value="1"/>
</dbReference>
<dbReference type="CDD" id="cd10422">
    <property type="entry name" value="RNase_Ire1"/>
    <property type="match status" value="1"/>
</dbReference>
<evidence type="ECO:0000256" key="9">
    <source>
        <dbReference type="ARBA" id="ARBA00022679"/>
    </source>
</evidence>
<dbReference type="GO" id="GO:0051082">
    <property type="term" value="F:unfolded protein binding"/>
    <property type="evidence" value="ECO:0007669"/>
    <property type="project" value="TreeGrafter"/>
</dbReference>
<dbReference type="GO" id="GO:0036498">
    <property type="term" value="P:IRE1-mediated unfolded protein response"/>
    <property type="evidence" value="ECO:0007669"/>
    <property type="project" value="TreeGrafter"/>
</dbReference>
<dbReference type="PANTHER" id="PTHR13954">
    <property type="entry name" value="IRE1-RELATED"/>
    <property type="match status" value="1"/>
</dbReference>
<feature type="domain" description="KEN" evidence="25">
    <location>
        <begin position="717"/>
        <end position="848"/>
    </location>
</feature>
<keyword evidence="8" id="KW-0723">Serine/threonine-protein kinase</keyword>
<keyword evidence="12" id="KW-0547">Nucleotide-binding</keyword>
<dbReference type="OrthoDB" id="63989at2759"/>
<dbReference type="InterPro" id="IPR000490">
    <property type="entry name" value="Glyco_hydro_17"/>
</dbReference>
<dbReference type="SMART" id="SM00580">
    <property type="entry name" value="PUG"/>
    <property type="match status" value="1"/>
</dbReference>
<dbReference type="InterPro" id="IPR012946">
    <property type="entry name" value="X8"/>
</dbReference>
<evidence type="ECO:0000256" key="23">
    <source>
        <dbReference type="SAM" id="MobiDB-lite"/>
    </source>
</evidence>
<dbReference type="InterPro" id="IPR010513">
    <property type="entry name" value="KEN_dom"/>
</dbReference>